<sequence>MTNQFFTTEFTNGGLLFTIVDNNLSSPTERIDLTLEANDAISRTSGREVIDLTHDADDALGHTFTAEIIDLTDGITMPLARDSSLENSRATPTFGNDTKTPTRCTTCDDKITLSAKMFCFQICECCYDNLEQPSNEQCHKHRICGWQMATSI</sequence>
<comment type="caution">
    <text evidence="1">The sequence shown here is derived from an EMBL/GenBank/DDBJ whole genome shotgun (WGS) entry which is preliminary data.</text>
</comment>
<gene>
    <name evidence="1" type="ORF">CSUB01_12238</name>
</gene>
<evidence type="ECO:0000313" key="2">
    <source>
        <dbReference type="Proteomes" id="UP000027238"/>
    </source>
</evidence>
<organism evidence="1 2">
    <name type="scientific">Colletotrichum sublineola</name>
    <name type="common">Sorghum anthracnose fungus</name>
    <dbReference type="NCBI Taxonomy" id="1173701"/>
    <lineage>
        <taxon>Eukaryota</taxon>
        <taxon>Fungi</taxon>
        <taxon>Dikarya</taxon>
        <taxon>Ascomycota</taxon>
        <taxon>Pezizomycotina</taxon>
        <taxon>Sordariomycetes</taxon>
        <taxon>Hypocreomycetidae</taxon>
        <taxon>Glomerellales</taxon>
        <taxon>Glomerellaceae</taxon>
        <taxon>Colletotrichum</taxon>
        <taxon>Colletotrichum graminicola species complex</taxon>
    </lineage>
</organism>
<protein>
    <submittedName>
        <fullName evidence="1">Uncharacterized protein</fullName>
    </submittedName>
</protein>
<keyword evidence="2" id="KW-1185">Reference proteome</keyword>
<dbReference type="AlphaFoldDB" id="A0A066XQZ2"/>
<dbReference type="Proteomes" id="UP000027238">
    <property type="component" value="Unassembled WGS sequence"/>
</dbReference>
<accession>A0A066XQZ2</accession>
<dbReference type="HOGENOM" id="CLU_1722257_0_0_1"/>
<dbReference type="EMBL" id="JMSE01000672">
    <property type="protein sequence ID" value="KDN68415.1"/>
    <property type="molecule type" value="Genomic_DNA"/>
</dbReference>
<name>A0A066XQZ2_COLSU</name>
<evidence type="ECO:0000313" key="1">
    <source>
        <dbReference type="EMBL" id="KDN68415.1"/>
    </source>
</evidence>
<proteinExistence type="predicted"/>
<reference evidence="2" key="1">
    <citation type="journal article" date="2014" name="Genome Announc.">
        <title>Draft genome sequence of Colletotrichum sublineola, a destructive pathogen of cultivated sorghum.</title>
        <authorList>
            <person name="Baroncelli R."/>
            <person name="Sanz-Martin J.M."/>
            <person name="Rech G.E."/>
            <person name="Sukno S.A."/>
            <person name="Thon M.R."/>
        </authorList>
    </citation>
    <scope>NUCLEOTIDE SEQUENCE [LARGE SCALE GENOMIC DNA]</scope>
    <source>
        <strain evidence="2">TX430BB</strain>
    </source>
</reference>